<accession>A0A1I0Q6N0</accession>
<gene>
    <name evidence="5" type="ORF">SAMN05444851_2281</name>
</gene>
<protein>
    <recommendedName>
        <fullName evidence="2">FAD assembly factor SdhE</fullName>
    </recommendedName>
</protein>
<dbReference type="STRING" id="1173584.SAMN05444851_2281"/>
<dbReference type="EMBL" id="FOJB01000001">
    <property type="protein sequence ID" value="SEW22602.1"/>
    <property type="molecule type" value="Genomic_DNA"/>
</dbReference>
<dbReference type="Gene3D" id="1.10.150.250">
    <property type="entry name" value="Flavinator of succinate dehydrogenase"/>
    <property type="match status" value="1"/>
</dbReference>
<reference evidence="5 6" key="1">
    <citation type="submission" date="2016-10" db="EMBL/GenBank/DDBJ databases">
        <authorList>
            <person name="de Groot N.N."/>
        </authorList>
    </citation>
    <scope>NUCLEOTIDE SEQUENCE [LARGE SCALE GENOMIC DNA]</scope>
    <source>
        <strain evidence="5 6">DSM 29439</strain>
    </source>
</reference>
<dbReference type="RefSeq" id="WP_091430680.1">
    <property type="nucleotide sequence ID" value="NZ_FOJB01000001.1"/>
</dbReference>
<evidence type="ECO:0000256" key="1">
    <source>
        <dbReference type="ARBA" id="ARBA00008571"/>
    </source>
</evidence>
<dbReference type="Proteomes" id="UP000199650">
    <property type="component" value="Unassembled WGS sequence"/>
</dbReference>
<dbReference type="PANTHER" id="PTHR12469:SF2">
    <property type="entry name" value="SUCCINATE DEHYDROGENASE ASSEMBLY FACTOR 2, MITOCHONDRIAL"/>
    <property type="match status" value="1"/>
</dbReference>
<dbReference type="Pfam" id="PF03937">
    <property type="entry name" value="Sdh5"/>
    <property type="match status" value="1"/>
</dbReference>
<dbReference type="InterPro" id="IPR005631">
    <property type="entry name" value="SDH"/>
</dbReference>
<evidence type="ECO:0000313" key="6">
    <source>
        <dbReference type="Proteomes" id="UP000199650"/>
    </source>
</evidence>
<evidence type="ECO:0000313" key="5">
    <source>
        <dbReference type="EMBL" id="SEW22602.1"/>
    </source>
</evidence>
<dbReference type="GO" id="GO:0006099">
    <property type="term" value="P:tricarboxylic acid cycle"/>
    <property type="evidence" value="ECO:0007669"/>
    <property type="project" value="TreeGrafter"/>
</dbReference>
<evidence type="ECO:0000256" key="4">
    <source>
        <dbReference type="SAM" id="MobiDB-lite"/>
    </source>
</evidence>
<keyword evidence="6" id="KW-1185">Reference proteome</keyword>
<dbReference type="PANTHER" id="PTHR12469">
    <property type="entry name" value="PROTEIN EMI5 HOMOLOG, MITOCHONDRIAL"/>
    <property type="match status" value="1"/>
</dbReference>
<sequence>MTGVPLDQLKETPGARPGETRDVRVKRLGMRSMRRGIKEMDIILHRYASDRLTQMDDGELDLYEALLGENDQDLYQWVSGQQEPPEHLAEVIQHIIHHTAAR</sequence>
<comment type="similarity">
    <text evidence="1">Belongs to the SdhE FAD assembly factor family.</text>
</comment>
<evidence type="ECO:0000256" key="3">
    <source>
        <dbReference type="ARBA" id="ARBA00023186"/>
    </source>
</evidence>
<dbReference type="SUPFAM" id="SSF109910">
    <property type="entry name" value="YgfY-like"/>
    <property type="match status" value="1"/>
</dbReference>
<organism evidence="5 6">
    <name type="scientific">Aliiroseovarius sediminilitoris</name>
    <dbReference type="NCBI Taxonomy" id="1173584"/>
    <lineage>
        <taxon>Bacteria</taxon>
        <taxon>Pseudomonadati</taxon>
        <taxon>Pseudomonadota</taxon>
        <taxon>Alphaproteobacteria</taxon>
        <taxon>Rhodobacterales</taxon>
        <taxon>Paracoccaceae</taxon>
        <taxon>Aliiroseovarius</taxon>
    </lineage>
</organism>
<proteinExistence type="inferred from homology"/>
<name>A0A1I0Q6N0_9RHOB</name>
<dbReference type="InterPro" id="IPR036714">
    <property type="entry name" value="SDH_sf"/>
</dbReference>
<evidence type="ECO:0000256" key="2">
    <source>
        <dbReference type="ARBA" id="ARBA00019418"/>
    </source>
</evidence>
<dbReference type="OrthoDB" id="9807264at2"/>
<keyword evidence="3" id="KW-0143">Chaperone</keyword>
<dbReference type="AlphaFoldDB" id="A0A1I0Q6N0"/>
<feature type="region of interest" description="Disordered" evidence="4">
    <location>
        <begin position="1"/>
        <end position="22"/>
    </location>
</feature>